<dbReference type="Pfam" id="PF08279">
    <property type="entry name" value="HTH_11"/>
    <property type="match status" value="1"/>
</dbReference>
<comment type="caution">
    <text evidence="3">The sequence shown here is derived from an EMBL/GenBank/DDBJ whole genome shotgun (WGS) entry which is preliminary data.</text>
</comment>
<evidence type="ECO:0000259" key="1">
    <source>
        <dbReference type="Pfam" id="PF08279"/>
    </source>
</evidence>
<name>A0A511QRD4_9VIBR</name>
<protein>
    <submittedName>
        <fullName evidence="3">DNA-binding protein</fullName>
    </submittedName>
</protein>
<keyword evidence="4" id="KW-1185">Reference proteome</keyword>
<reference evidence="3 4" key="1">
    <citation type="submission" date="2019-07" db="EMBL/GenBank/DDBJ databases">
        <title>Whole genome shotgun sequence of Vibrio superstes NBRC 103154.</title>
        <authorList>
            <person name="Hosoyama A."/>
            <person name="Uohara A."/>
            <person name="Ohji S."/>
            <person name="Ichikawa N."/>
        </authorList>
    </citation>
    <scope>NUCLEOTIDE SEQUENCE [LARGE SCALE GENOMIC DNA]</scope>
    <source>
        <strain evidence="3 4">NBRC 103154</strain>
    </source>
</reference>
<organism evidence="3 4">
    <name type="scientific">Vibrio superstes NBRC 103154</name>
    <dbReference type="NCBI Taxonomy" id="1219062"/>
    <lineage>
        <taxon>Bacteria</taxon>
        <taxon>Pseudomonadati</taxon>
        <taxon>Pseudomonadota</taxon>
        <taxon>Gammaproteobacteria</taxon>
        <taxon>Vibrionales</taxon>
        <taxon>Vibrionaceae</taxon>
        <taxon>Vibrio</taxon>
    </lineage>
</organism>
<evidence type="ECO:0000313" key="3">
    <source>
        <dbReference type="EMBL" id="GEM79908.1"/>
    </source>
</evidence>
<feature type="domain" description="Helix-turn-helix type 11" evidence="1">
    <location>
        <begin position="22"/>
        <end position="76"/>
    </location>
</feature>
<dbReference type="EMBL" id="BJXK01000007">
    <property type="protein sequence ID" value="GEM79908.1"/>
    <property type="molecule type" value="Genomic_DNA"/>
</dbReference>
<accession>A0A511QRD4</accession>
<dbReference type="Gene3D" id="1.10.10.10">
    <property type="entry name" value="Winged helix-like DNA-binding domain superfamily/Winged helix DNA-binding domain"/>
    <property type="match status" value="1"/>
</dbReference>
<evidence type="ECO:0000313" key="4">
    <source>
        <dbReference type="Proteomes" id="UP000321113"/>
    </source>
</evidence>
<dbReference type="AlphaFoldDB" id="A0A511QRD4"/>
<dbReference type="InterPro" id="IPR051534">
    <property type="entry name" value="CBASS_pafABC_assoc_protein"/>
</dbReference>
<dbReference type="PANTHER" id="PTHR34580">
    <property type="match status" value="1"/>
</dbReference>
<dbReference type="Pfam" id="PF13280">
    <property type="entry name" value="WYL"/>
    <property type="match status" value="1"/>
</dbReference>
<gene>
    <name evidence="3" type="ORF">VSU01S_21530</name>
</gene>
<dbReference type="InterPro" id="IPR036388">
    <property type="entry name" value="WH-like_DNA-bd_sf"/>
</dbReference>
<evidence type="ECO:0000259" key="2">
    <source>
        <dbReference type="Pfam" id="PF13280"/>
    </source>
</evidence>
<dbReference type="InterPro" id="IPR026881">
    <property type="entry name" value="WYL_dom"/>
</dbReference>
<keyword evidence="3" id="KW-0238">DNA-binding</keyword>
<dbReference type="InterPro" id="IPR036390">
    <property type="entry name" value="WH_DNA-bd_sf"/>
</dbReference>
<dbReference type="SUPFAM" id="SSF46785">
    <property type="entry name" value="Winged helix' DNA-binding domain"/>
    <property type="match status" value="1"/>
</dbReference>
<dbReference type="Proteomes" id="UP000321113">
    <property type="component" value="Unassembled WGS sequence"/>
</dbReference>
<sequence length="249" mass="28788">MNVLYLLSILSGSSIAMSRSQRLFDLLQLLRCYKFPVSAEKLAGKLDVSVRTIYRDIATLQSQGADIEGEAGLGYILKPSFDLPPMMFTLEELEALRLGAQWVAKQANGEFSEAVGNALAKISAVLPPEHQVKYSEDIVRVASIIDIPKVLVELSEIKQAIKKEHKAEITYLDAKENTSTRIIWPMLIGLFEQYHVLVAWCETRQAFRNFRLDRIKTWQHVEQKYQRSRHELLLEWEKLEQINNRFYRY</sequence>
<proteinExistence type="predicted"/>
<feature type="domain" description="WYL" evidence="2">
    <location>
        <begin position="154"/>
        <end position="219"/>
    </location>
</feature>
<dbReference type="GO" id="GO:0003677">
    <property type="term" value="F:DNA binding"/>
    <property type="evidence" value="ECO:0007669"/>
    <property type="project" value="UniProtKB-KW"/>
</dbReference>
<dbReference type="PANTHER" id="PTHR34580:SF3">
    <property type="entry name" value="PROTEIN PAFB"/>
    <property type="match status" value="1"/>
</dbReference>
<dbReference type="InterPro" id="IPR013196">
    <property type="entry name" value="HTH_11"/>
</dbReference>
<dbReference type="PROSITE" id="PS52050">
    <property type="entry name" value="WYL"/>
    <property type="match status" value="1"/>
</dbReference>